<proteinExistence type="predicted"/>
<dbReference type="InterPro" id="IPR016169">
    <property type="entry name" value="FAD-bd_PCMH_sub2"/>
</dbReference>
<dbReference type="PANTHER" id="PTHR42659:SF1">
    <property type="entry name" value="OXIDOREDUCTASE"/>
    <property type="match status" value="1"/>
</dbReference>
<name>A0A7H0IR48_9ACTN</name>
<dbReference type="InterPro" id="IPR002346">
    <property type="entry name" value="Mopterin_DH_FAD-bd"/>
</dbReference>
<dbReference type="PROSITE" id="PS51387">
    <property type="entry name" value="FAD_PCMH"/>
    <property type="match status" value="1"/>
</dbReference>
<dbReference type="Gene3D" id="3.30.465.10">
    <property type="match status" value="2"/>
</dbReference>
<dbReference type="InterPro" id="IPR036318">
    <property type="entry name" value="FAD-bd_PCMH-like_sf"/>
</dbReference>
<reference evidence="3 4" key="1">
    <citation type="submission" date="2020-08" db="EMBL/GenBank/DDBJ databases">
        <title>A novel species.</title>
        <authorList>
            <person name="Gao J."/>
        </authorList>
    </citation>
    <scope>NUCLEOTIDE SEQUENCE [LARGE SCALE GENOMIC DNA]</scope>
    <source>
        <strain evidence="3 4">CRXT-G-22</strain>
    </source>
</reference>
<keyword evidence="1" id="KW-0560">Oxidoreductase</keyword>
<dbReference type="Pfam" id="PF03450">
    <property type="entry name" value="CO_deh_flav_C"/>
    <property type="match status" value="1"/>
</dbReference>
<evidence type="ECO:0000259" key="2">
    <source>
        <dbReference type="PROSITE" id="PS51387"/>
    </source>
</evidence>
<evidence type="ECO:0000256" key="1">
    <source>
        <dbReference type="ARBA" id="ARBA00023002"/>
    </source>
</evidence>
<evidence type="ECO:0000313" key="3">
    <source>
        <dbReference type="EMBL" id="QNP75264.1"/>
    </source>
</evidence>
<sequence length="327" mass="34942">MKPFDYTRTTRASEAVRLVAARPQGAFVAGGTELLNLVKDQVVAPDLVVDISRLPLSGVELRDGTLRVGALARMREVADHADVRTAFPVLAQALLASASPQIRNRATIGGNLMQRTRCWYYRDAGSPCNKRAPGSGCPALTGQNRRHAIHGGSGHCIAVHPSDLAVALTALRATVIVLGPQGTRAVPLEDFYLLPGTTPHKETALRHGELITEVTVPASRPARHSRYLKLRDRATFEFAVVSVAAALTMDDGEVSDARLAFGGIAPRPWRSAEAEEALRGRPLTGATIESAARALLSGARPRRHNAFKAELVRRALADVLTGLGGGR</sequence>
<dbReference type="Proteomes" id="UP000516052">
    <property type="component" value="Chromosome"/>
</dbReference>
<dbReference type="SUPFAM" id="SSF55447">
    <property type="entry name" value="CO dehydrogenase flavoprotein C-terminal domain-like"/>
    <property type="match status" value="1"/>
</dbReference>
<dbReference type="Gene3D" id="3.30.43.10">
    <property type="entry name" value="Uridine Diphospho-n-acetylenolpyruvylglucosamine Reductase, domain 2"/>
    <property type="match status" value="1"/>
</dbReference>
<dbReference type="KEGG" id="sroi:IAG44_41585"/>
<dbReference type="InterPro" id="IPR036683">
    <property type="entry name" value="CO_DH_flav_C_dom_sf"/>
</dbReference>
<dbReference type="AlphaFoldDB" id="A0A7H0IR48"/>
<dbReference type="SMART" id="SM01092">
    <property type="entry name" value="CO_deh_flav_C"/>
    <property type="match status" value="1"/>
</dbReference>
<dbReference type="GO" id="GO:0071949">
    <property type="term" value="F:FAD binding"/>
    <property type="evidence" value="ECO:0007669"/>
    <property type="project" value="InterPro"/>
</dbReference>
<keyword evidence="4" id="KW-1185">Reference proteome</keyword>
<organism evidence="3 4">
    <name type="scientific">Streptomyces roseirectus</name>
    <dbReference type="NCBI Taxonomy" id="2768066"/>
    <lineage>
        <taxon>Bacteria</taxon>
        <taxon>Bacillati</taxon>
        <taxon>Actinomycetota</taxon>
        <taxon>Actinomycetes</taxon>
        <taxon>Kitasatosporales</taxon>
        <taxon>Streptomycetaceae</taxon>
        <taxon>Streptomyces</taxon>
    </lineage>
</organism>
<dbReference type="GO" id="GO:0016491">
    <property type="term" value="F:oxidoreductase activity"/>
    <property type="evidence" value="ECO:0007669"/>
    <property type="project" value="UniProtKB-KW"/>
</dbReference>
<feature type="domain" description="FAD-binding PCMH-type" evidence="2">
    <location>
        <begin position="1"/>
        <end position="221"/>
    </location>
</feature>
<accession>A0A7H0IR48</accession>
<dbReference type="InterPro" id="IPR016166">
    <property type="entry name" value="FAD-bd_PCMH"/>
</dbReference>
<dbReference type="PANTHER" id="PTHR42659">
    <property type="entry name" value="XANTHINE DEHYDROGENASE SUBUNIT C-RELATED"/>
    <property type="match status" value="1"/>
</dbReference>
<dbReference type="Pfam" id="PF00941">
    <property type="entry name" value="FAD_binding_5"/>
    <property type="match status" value="1"/>
</dbReference>
<dbReference type="Gene3D" id="3.30.390.50">
    <property type="entry name" value="CO dehydrogenase flavoprotein, C-terminal domain"/>
    <property type="match status" value="1"/>
</dbReference>
<dbReference type="InterPro" id="IPR016167">
    <property type="entry name" value="FAD-bd_PCMH_sub1"/>
</dbReference>
<dbReference type="InterPro" id="IPR005107">
    <property type="entry name" value="CO_DH_flav_C"/>
</dbReference>
<dbReference type="InterPro" id="IPR051312">
    <property type="entry name" value="Diverse_Substr_Oxidored"/>
</dbReference>
<dbReference type="SUPFAM" id="SSF56176">
    <property type="entry name" value="FAD-binding/transporter-associated domain-like"/>
    <property type="match status" value="1"/>
</dbReference>
<dbReference type="RefSeq" id="WP_187752185.1">
    <property type="nucleotide sequence ID" value="NZ_CP060828.1"/>
</dbReference>
<gene>
    <name evidence="3" type="ORF">IAG44_41585</name>
</gene>
<dbReference type="EMBL" id="CP060828">
    <property type="protein sequence ID" value="QNP75264.1"/>
    <property type="molecule type" value="Genomic_DNA"/>
</dbReference>
<protein>
    <submittedName>
        <fullName evidence="3">Xanthine dehydrogenase family protein subunit M</fullName>
    </submittedName>
</protein>
<evidence type="ECO:0000313" key="4">
    <source>
        <dbReference type="Proteomes" id="UP000516052"/>
    </source>
</evidence>